<dbReference type="AlphaFoldDB" id="A0A1Y2HMZ7"/>
<evidence type="ECO:0000313" key="2">
    <source>
        <dbReference type="EMBL" id="ORZ35965.1"/>
    </source>
</evidence>
<comment type="caution">
    <text evidence="2">The sequence shown here is derived from an EMBL/GenBank/DDBJ whole genome shotgun (WGS) entry which is preliminary data.</text>
</comment>
<dbReference type="Proteomes" id="UP000193411">
    <property type="component" value="Unassembled WGS sequence"/>
</dbReference>
<protein>
    <submittedName>
        <fullName evidence="2">Uncharacterized protein</fullName>
    </submittedName>
</protein>
<proteinExistence type="predicted"/>
<evidence type="ECO:0000256" key="1">
    <source>
        <dbReference type="SAM" id="MobiDB-lite"/>
    </source>
</evidence>
<evidence type="ECO:0000313" key="3">
    <source>
        <dbReference type="Proteomes" id="UP000193411"/>
    </source>
</evidence>
<sequence>MKAAALACAIIAVTLATHLAFWAAVIDMHAAHRPTAARALDANATEDGQARRPPTQPTSHAVCAVPYALRPFPHLPWCTAYTLGNLTFPSSPPSPHAPWSIAQYLLGGHRPRAKLQWILDVQLRGSDRARAVPIARQRPITLQQLGISPTDDESSTNLVLRLRPRTLARSCISSNGEYVVMRGEQGQGERIRGAESLCESVGLQLAHMDDAAAAKVEQTLRSCRASRLWSQELDVDERVDSASAGRSRRRGHGHGGKHGIIKVHIASWSGLNYGLSGLALTLKDDDSRAVDSDRHPHPTLPNANRAASLCTHSPQPIRHYASPLVTVIALAGTNQTLQTVNARGMCAKHNMQPLSHRDFPSWANAPLTAANRNVGMDPSTLHRHHLLARDVRALIGDAMVMAPPTIASQVNLPGSCHGRIARVDGQLAFRNVPPTNDGGTQSARVGGSETLGAIGNGCAASRDGSGIQMHDCDHWQRVRVAASFPSGVVCHGDGGSSLQGRDGQQPSTSSEGTRGVKHDVPDDQLALAAKDWKGDTGGRELLAFYKQIRPDCSGTGQNGGFTDDAGSGTAAIASITNSQAGAMAVAKGRKRQLARVVGPAPAIGVVICV</sequence>
<organism evidence="2 3">
    <name type="scientific">Catenaria anguillulae PL171</name>
    <dbReference type="NCBI Taxonomy" id="765915"/>
    <lineage>
        <taxon>Eukaryota</taxon>
        <taxon>Fungi</taxon>
        <taxon>Fungi incertae sedis</taxon>
        <taxon>Blastocladiomycota</taxon>
        <taxon>Blastocladiomycetes</taxon>
        <taxon>Blastocladiales</taxon>
        <taxon>Catenariaceae</taxon>
        <taxon>Catenaria</taxon>
    </lineage>
</organism>
<reference evidence="2 3" key="1">
    <citation type="submission" date="2016-07" db="EMBL/GenBank/DDBJ databases">
        <title>Pervasive Adenine N6-methylation of Active Genes in Fungi.</title>
        <authorList>
            <consortium name="DOE Joint Genome Institute"/>
            <person name="Mondo S.J."/>
            <person name="Dannebaum R.O."/>
            <person name="Kuo R.C."/>
            <person name="Labutti K."/>
            <person name="Haridas S."/>
            <person name="Kuo A."/>
            <person name="Salamov A."/>
            <person name="Ahrendt S.R."/>
            <person name="Lipzen A."/>
            <person name="Sullivan W."/>
            <person name="Andreopoulos W.B."/>
            <person name="Clum A."/>
            <person name="Lindquist E."/>
            <person name="Daum C."/>
            <person name="Ramamoorthy G.K."/>
            <person name="Gryganskyi A."/>
            <person name="Culley D."/>
            <person name="Magnuson J.K."/>
            <person name="James T.Y."/>
            <person name="O'Malley M.A."/>
            <person name="Stajich J.E."/>
            <person name="Spatafora J.W."/>
            <person name="Visel A."/>
            <person name="Grigoriev I.V."/>
        </authorList>
    </citation>
    <scope>NUCLEOTIDE SEQUENCE [LARGE SCALE GENOMIC DNA]</scope>
    <source>
        <strain evidence="2 3">PL171</strain>
    </source>
</reference>
<feature type="region of interest" description="Disordered" evidence="1">
    <location>
        <begin position="492"/>
        <end position="519"/>
    </location>
</feature>
<gene>
    <name evidence="2" type="ORF">BCR44DRAFT_69494</name>
</gene>
<feature type="compositionally biased region" description="Polar residues" evidence="1">
    <location>
        <begin position="498"/>
        <end position="512"/>
    </location>
</feature>
<name>A0A1Y2HMZ7_9FUNG</name>
<accession>A0A1Y2HMZ7</accession>
<keyword evidence="3" id="KW-1185">Reference proteome</keyword>
<dbReference type="EMBL" id="MCFL01000019">
    <property type="protein sequence ID" value="ORZ35965.1"/>
    <property type="molecule type" value="Genomic_DNA"/>
</dbReference>